<feature type="region of interest" description="Disordered" evidence="2">
    <location>
        <begin position="1"/>
        <end position="44"/>
    </location>
</feature>
<dbReference type="GO" id="GO:0016787">
    <property type="term" value="F:hydrolase activity"/>
    <property type="evidence" value="ECO:0007669"/>
    <property type="project" value="UniProtKB-KW"/>
</dbReference>
<feature type="compositionally biased region" description="Basic and acidic residues" evidence="2">
    <location>
        <begin position="1"/>
        <end position="12"/>
    </location>
</feature>
<dbReference type="Proteomes" id="UP001595925">
    <property type="component" value="Unassembled WGS sequence"/>
</dbReference>
<organism evidence="3 4">
    <name type="scientific">Saliphagus infecundisoli</name>
    <dbReference type="NCBI Taxonomy" id="1849069"/>
    <lineage>
        <taxon>Archaea</taxon>
        <taxon>Methanobacteriati</taxon>
        <taxon>Methanobacteriota</taxon>
        <taxon>Stenosarchaea group</taxon>
        <taxon>Halobacteria</taxon>
        <taxon>Halobacteriales</taxon>
        <taxon>Natrialbaceae</taxon>
        <taxon>Saliphagus</taxon>
    </lineage>
</organism>
<dbReference type="InterPro" id="IPR003469">
    <property type="entry name" value="Glyco_hydro_68"/>
</dbReference>
<dbReference type="SUPFAM" id="SSF75005">
    <property type="entry name" value="Arabinanase/levansucrase/invertase"/>
    <property type="match status" value="1"/>
</dbReference>
<comment type="caution">
    <text evidence="3">The sequence shown here is derived from an EMBL/GenBank/DDBJ whole genome shotgun (WGS) entry which is preliminary data.</text>
</comment>
<evidence type="ECO:0000313" key="3">
    <source>
        <dbReference type="EMBL" id="MFC4987586.1"/>
    </source>
</evidence>
<sequence length="452" mass="49972">MGHDEDGSRREGPPWSRWTEGQAAGIGRTADTVVPKIEPPEPDPADGLHVWDTWLLRTRTGEVATVGDYRVLFSLTAPADLLPGTRHDVAEIRYFYSRDGREWTDGGPVFADALGQRQWAGSALVDDGDLYVYYTAAGEADAPELSYTQRPAVGHGGRFSASEDGLALESTWSHEVLFKPDGEHYETADQSEGMIYTFRDPWFFEDPETGRTCLLFEANTPVREDDRCDGDPARREFNGCVGLAVSPSGDPTEWELRPPILDAVCVNQELERPHVVHRDGRYYLFVSSHMHTFAPGLEGYDGLYGFVADSLDGEYRPLNGSGLVLANPATAPFQAYSWMAYPHREEILVVGFFNYFDFAGDSLDAISELSLPEQRRRFGGTLAPTVRLGIERDRTRILGTLAHWEVPTPAEPLPEPATRPPLDLDALADGDEPAGPQGYPFGGYAGRDTVEE</sequence>
<dbReference type="AlphaFoldDB" id="A0ABD5QCV3"/>
<accession>A0ABD5QCV3</accession>
<name>A0ABD5QCV3_9EURY</name>
<dbReference type="Pfam" id="PF02435">
    <property type="entry name" value="Glyco_hydro_68"/>
    <property type="match status" value="1"/>
</dbReference>
<comment type="similarity">
    <text evidence="1">Belongs to the glycosyl hydrolase 68 family.</text>
</comment>
<reference evidence="3 4" key="1">
    <citation type="journal article" date="2019" name="Int. J. Syst. Evol. Microbiol.">
        <title>The Global Catalogue of Microorganisms (GCM) 10K type strain sequencing project: providing services to taxonomists for standard genome sequencing and annotation.</title>
        <authorList>
            <consortium name="The Broad Institute Genomics Platform"/>
            <consortium name="The Broad Institute Genome Sequencing Center for Infectious Disease"/>
            <person name="Wu L."/>
            <person name="Ma J."/>
        </authorList>
    </citation>
    <scope>NUCLEOTIDE SEQUENCE [LARGE SCALE GENOMIC DNA]</scope>
    <source>
        <strain evidence="3 4">CGMCC 1.15824</strain>
    </source>
</reference>
<evidence type="ECO:0000313" key="4">
    <source>
        <dbReference type="Proteomes" id="UP001595925"/>
    </source>
</evidence>
<keyword evidence="3" id="KW-0378">Hydrolase</keyword>
<evidence type="ECO:0000256" key="2">
    <source>
        <dbReference type="SAM" id="MobiDB-lite"/>
    </source>
</evidence>
<keyword evidence="4" id="KW-1185">Reference proteome</keyword>
<gene>
    <name evidence="3" type="ORF">ACFPFO_07390</name>
</gene>
<dbReference type="InterPro" id="IPR023296">
    <property type="entry name" value="Glyco_hydro_beta-prop_sf"/>
</dbReference>
<evidence type="ECO:0000256" key="1">
    <source>
        <dbReference type="RuleBase" id="RU361220"/>
    </source>
</evidence>
<dbReference type="Gene3D" id="2.115.10.20">
    <property type="entry name" value="Glycosyl hydrolase domain, family 43"/>
    <property type="match status" value="1"/>
</dbReference>
<dbReference type="RefSeq" id="WP_224828099.1">
    <property type="nucleotide sequence ID" value="NZ_JAIVEF010000004.1"/>
</dbReference>
<proteinExistence type="inferred from homology"/>
<dbReference type="EMBL" id="JBHSJG010000028">
    <property type="protein sequence ID" value="MFC4987586.1"/>
    <property type="molecule type" value="Genomic_DNA"/>
</dbReference>
<feature type="compositionally biased region" description="Pro residues" evidence="2">
    <location>
        <begin position="409"/>
        <end position="419"/>
    </location>
</feature>
<feature type="region of interest" description="Disordered" evidence="2">
    <location>
        <begin position="407"/>
        <end position="452"/>
    </location>
</feature>
<dbReference type="CDD" id="cd08997">
    <property type="entry name" value="GH68"/>
    <property type="match status" value="1"/>
</dbReference>
<protein>
    <submittedName>
        <fullName evidence="3">Glycoside hydrolase family 68 protein</fullName>
    </submittedName>
</protein>